<dbReference type="KEGG" id="pprt:ET464_15220"/>
<evidence type="ECO:0000259" key="1">
    <source>
        <dbReference type="PROSITE" id="PS51934"/>
    </source>
</evidence>
<organism evidence="2 3">
    <name type="scientific">Paenibacillus protaetiae</name>
    <dbReference type="NCBI Taxonomy" id="2509456"/>
    <lineage>
        <taxon>Bacteria</taxon>
        <taxon>Bacillati</taxon>
        <taxon>Bacillota</taxon>
        <taxon>Bacilli</taxon>
        <taxon>Bacillales</taxon>
        <taxon>Paenibacillaceae</taxon>
        <taxon>Paenibacillus</taxon>
    </lineage>
</organism>
<name>A0A4P6EYP0_9BACL</name>
<dbReference type="Gene3D" id="3.90.1720.10">
    <property type="entry name" value="endopeptidase domain like (from Nostoc punctiforme)"/>
    <property type="match status" value="1"/>
</dbReference>
<sequence>MASNFGGFSLFHNNCEHFAYWAATGRRLSRQALLASPYNPEFSRLCIKSD</sequence>
<dbReference type="InterPro" id="IPR007053">
    <property type="entry name" value="LRAT_dom"/>
</dbReference>
<gene>
    <name evidence="2" type="ORF">ET464_15220</name>
</gene>
<keyword evidence="3" id="KW-1185">Reference proteome</keyword>
<dbReference type="OrthoDB" id="9812095at2"/>
<reference evidence="2 3" key="1">
    <citation type="submission" date="2019-01" db="EMBL/GenBank/DDBJ databases">
        <title>Genome sequencing of strain FW100M-2.</title>
        <authorList>
            <person name="Heo J."/>
            <person name="Kim S.-J."/>
            <person name="Kim J.-S."/>
            <person name="Hong S.-B."/>
            <person name="Kwon S.-W."/>
        </authorList>
    </citation>
    <scope>NUCLEOTIDE SEQUENCE [LARGE SCALE GENOMIC DNA]</scope>
    <source>
        <strain evidence="2 3">FW100M-2</strain>
    </source>
</reference>
<dbReference type="RefSeq" id="WP_129444444.1">
    <property type="nucleotide sequence ID" value="NZ_CP035492.1"/>
</dbReference>
<evidence type="ECO:0000313" key="2">
    <source>
        <dbReference type="EMBL" id="QAY68540.1"/>
    </source>
</evidence>
<dbReference type="Proteomes" id="UP000293568">
    <property type="component" value="Chromosome"/>
</dbReference>
<dbReference type="PROSITE" id="PS51934">
    <property type="entry name" value="LRAT"/>
    <property type="match status" value="1"/>
</dbReference>
<dbReference type="AlphaFoldDB" id="A0A4P6EYP0"/>
<dbReference type="EMBL" id="CP035492">
    <property type="protein sequence ID" value="QAY68540.1"/>
    <property type="molecule type" value="Genomic_DNA"/>
</dbReference>
<evidence type="ECO:0000313" key="3">
    <source>
        <dbReference type="Proteomes" id="UP000293568"/>
    </source>
</evidence>
<feature type="domain" description="LRAT" evidence="1">
    <location>
        <begin position="1"/>
        <end position="31"/>
    </location>
</feature>
<accession>A0A4P6EYP0</accession>
<proteinExistence type="predicted"/>
<protein>
    <recommendedName>
        <fullName evidence="1">LRAT domain-containing protein</fullName>
    </recommendedName>
</protein>